<protein>
    <submittedName>
        <fullName evidence="1">Uncharacterized protein</fullName>
    </submittedName>
</protein>
<comment type="caution">
    <text evidence="1">The sequence shown here is derived from an EMBL/GenBank/DDBJ whole genome shotgun (WGS) entry which is preliminary data.</text>
</comment>
<accession>A0A0F9AFU6</accession>
<dbReference type="EMBL" id="LAZR01046166">
    <property type="protein sequence ID" value="KKK97175.1"/>
    <property type="molecule type" value="Genomic_DNA"/>
</dbReference>
<dbReference type="AlphaFoldDB" id="A0A0F9AFU6"/>
<reference evidence="1" key="1">
    <citation type="journal article" date="2015" name="Nature">
        <title>Complex archaea that bridge the gap between prokaryotes and eukaryotes.</title>
        <authorList>
            <person name="Spang A."/>
            <person name="Saw J.H."/>
            <person name="Jorgensen S.L."/>
            <person name="Zaremba-Niedzwiedzka K."/>
            <person name="Martijn J."/>
            <person name="Lind A.E."/>
            <person name="van Eijk R."/>
            <person name="Schleper C."/>
            <person name="Guy L."/>
            <person name="Ettema T.J."/>
        </authorList>
    </citation>
    <scope>NUCLEOTIDE SEQUENCE</scope>
</reference>
<name>A0A0F9AFU6_9ZZZZ</name>
<feature type="non-terminal residue" evidence="1">
    <location>
        <position position="83"/>
    </location>
</feature>
<gene>
    <name evidence="1" type="ORF">LCGC14_2655360</name>
</gene>
<proteinExistence type="predicted"/>
<evidence type="ECO:0000313" key="1">
    <source>
        <dbReference type="EMBL" id="KKK97175.1"/>
    </source>
</evidence>
<sequence>MAGRNKAWFVCVLRAFPRYPYIAAVYATSKTAACQLFLEYLEDGDFRLKRKTTSAVETILASTKRSKSFAGGKSGYVILGFEF</sequence>
<organism evidence="1">
    <name type="scientific">marine sediment metagenome</name>
    <dbReference type="NCBI Taxonomy" id="412755"/>
    <lineage>
        <taxon>unclassified sequences</taxon>
        <taxon>metagenomes</taxon>
        <taxon>ecological metagenomes</taxon>
    </lineage>
</organism>